<keyword evidence="2 4" id="KW-0689">Ribosomal protein</keyword>
<dbReference type="PRINTS" id="PR00395">
    <property type="entry name" value="RIBOSOMALS2"/>
</dbReference>
<dbReference type="Gene3D" id="3.40.50.10490">
    <property type="entry name" value="Glucose-6-phosphate isomerase like protein, domain 1"/>
    <property type="match status" value="1"/>
</dbReference>
<dbReference type="InterPro" id="IPR005707">
    <property type="entry name" value="Ribosomal_uS2_euk/arc"/>
</dbReference>
<keyword evidence="3 4" id="KW-0687">Ribonucleoprotein</keyword>
<evidence type="ECO:0000256" key="4">
    <source>
        <dbReference type="RuleBase" id="RU003631"/>
    </source>
</evidence>
<dbReference type="GO" id="GO:0003735">
    <property type="term" value="F:structural constituent of ribosome"/>
    <property type="evidence" value="ECO:0007669"/>
    <property type="project" value="InterPro"/>
</dbReference>
<dbReference type="PANTHER" id="PTHR11489">
    <property type="entry name" value="40S RIBOSOMAL PROTEIN SA"/>
    <property type="match status" value="1"/>
</dbReference>
<dbReference type="SUPFAM" id="SSF52313">
    <property type="entry name" value="Ribosomal protein S2"/>
    <property type="match status" value="1"/>
</dbReference>
<sequence length="328" mass="34839">MDDLGDDDNIAMSRSPTFCRRRLDLSCCGRLSWGTMTGDVRGLGCAVAQIGDDGGDVRGLGWAAGGGAGGLSLGVRGGDEEGDGEFTSSTLEKHGKSFRWLLGLLLLLRIPRTSLSSLPDLMVRGLKFLSSGHTPGTFTNQLQTSFSEPRLLILTDPRTDHQPIKEAALSNIPTIAFCDTDSPMRYVDIGIPANNKGKHSIGCLFWLLARMVLQMRGVIAPGHKWDVMVDLFFYREPEESKEQQEEEVPALPDYADYSAAAIGADWSSGQIPDAQWTPDVAGAIPPVASGWTADAGVAADGWDTAAAPPTAAAPAVDVVPGVAPSGWE</sequence>
<dbReference type="GO" id="GO:0015935">
    <property type="term" value="C:small ribosomal subunit"/>
    <property type="evidence" value="ECO:0007669"/>
    <property type="project" value="InterPro"/>
</dbReference>
<dbReference type="CDD" id="cd01425">
    <property type="entry name" value="RPS2"/>
    <property type="match status" value="1"/>
</dbReference>
<evidence type="ECO:0000256" key="1">
    <source>
        <dbReference type="ARBA" id="ARBA00006242"/>
    </source>
</evidence>
<dbReference type="Pfam" id="PF00318">
    <property type="entry name" value="Ribosomal_S2"/>
    <property type="match status" value="1"/>
</dbReference>
<dbReference type="InterPro" id="IPR023591">
    <property type="entry name" value="Ribosomal_uS2_flav_dom_sf"/>
</dbReference>
<dbReference type="EMBL" id="JACGWJ010000031">
    <property type="protein sequence ID" value="KAL0299007.1"/>
    <property type="molecule type" value="Genomic_DNA"/>
</dbReference>
<organism evidence="5">
    <name type="scientific">Sesamum radiatum</name>
    <name type="common">Black benniseed</name>
    <dbReference type="NCBI Taxonomy" id="300843"/>
    <lineage>
        <taxon>Eukaryota</taxon>
        <taxon>Viridiplantae</taxon>
        <taxon>Streptophyta</taxon>
        <taxon>Embryophyta</taxon>
        <taxon>Tracheophyta</taxon>
        <taxon>Spermatophyta</taxon>
        <taxon>Magnoliopsida</taxon>
        <taxon>eudicotyledons</taxon>
        <taxon>Gunneridae</taxon>
        <taxon>Pentapetalae</taxon>
        <taxon>asterids</taxon>
        <taxon>lamiids</taxon>
        <taxon>Lamiales</taxon>
        <taxon>Pedaliaceae</taxon>
        <taxon>Sesamum</taxon>
    </lineage>
</organism>
<reference evidence="5" key="1">
    <citation type="submission" date="2020-06" db="EMBL/GenBank/DDBJ databases">
        <authorList>
            <person name="Li T."/>
            <person name="Hu X."/>
            <person name="Zhang T."/>
            <person name="Song X."/>
            <person name="Zhang H."/>
            <person name="Dai N."/>
            <person name="Sheng W."/>
            <person name="Hou X."/>
            <person name="Wei L."/>
        </authorList>
    </citation>
    <scope>NUCLEOTIDE SEQUENCE</scope>
    <source>
        <strain evidence="5">G02</strain>
        <tissue evidence="5">Leaf</tissue>
    </source>
</reference>
<proteinExistence type="inferred from homology"/>
<reference evidence="5" key="2">
    <citation type="journal article" date="2024" name="Plant">
        <title>Genomic evolution and insights into agronomic trait innovations of Sesamum species.</title>
        <authorList>
            <person name="Miao H."/>
            <person name="Wang L."/>
            <person name="Qu L."/>
            <person name="Liu H."/>
            <person name="Sun Y."/>
            <person name="Le M."/>
            <person name="Wang Q."/>
            <person name="Wei S."/>
            <person name="Zheng Y."/>
            <person name="Lin W."/>
            <person name="Duan Y."/>
            <person name="Cao H."/>
            <person name="Xiong S."/>
            <person name="Wang X."/>
            <person name="Wei L."/>
            <person name="Li C."/>
            <person name="Ma Q."/>
            <person name="Ju M."/>
            <person name="Zhao R."/>
            <person name="Li G."/>
            <person name="Mu C."/>
            <person name="Tian Q."/>
            <person name="Mei H."/>
            <person name="Zhang T."/>
            <person name="Gao T."/>
            <person name="Zhang H."/>
        </authorList>
    </citation>
    <scope>NUCLEOTIDE SEQUENCE</scope>
    <source>
        <strain evidence="5">G02</strain>
    </source>
</reference>
<protein>
    <submittedName>
        <fullName evidence="5">40S ribosomal protein SA</fullName>
    </submittedName>
</protein>
<evidence type="ECO:0000256" key="3">
    <source>
        <dbReference type="ARBA" id="ARBA00023274"/>
    </source>
</evidence>
<gene>
    <name evidence="5" type="ORF">Sradi_6560500</name>
</gene>
<dbReference type="PROSITE" id="PS00963">
    <property type="entry name" value="RIBOSOMAL_S2_2"/>
    <property type="match status" value="1"/>
</dbReference>
<comment type="similarity">
    <text evidence="1 4">Belongs to the universal ribosomal protein uS2 family.</text>
</comment>
<evidence type="ECO:0000313" key="5">
    <source>
        <dbReference type="EMBL" id="KAL0299007.1"/>
    </source>
</evidence>
<dbReference type="AlphaFoldDB" id="A0AAW2JX99"/>
<name>A0AAW2JX99_SESRA</name>
<accession>A0AAW2JX99</accession>
<evidence type="ECO:0000256" key="2">
    <source>
        <dbReference type="ARBA" id="ARBA00022980"/>
    </source>
</evidence>
<dbReference type="InterPro" id="IPR018130">
    <property type="entry name" value="Ribosomal_uS2_CS"/>
</dbReference>
<dbReference type="InterPro" id="IPR001865">
    <property type="entry name" value="Ribosomal_uS2"/>
</dbReference>
<comment type="caution">
    <text evidence="5">The sequence shown here is derived from an EMBL/GenBank/DDBJ whole genome shotgun (WGS) entry which is preliminary data.</text>
</comment>
<dbReference type="GO" id="GO:0006412">
    <property type="term" value="P:translation"/>
    <property type="evidence" value="ECO:0007669"/>
    <property type="project" value="InterPro"/>
</dbReference>